<dbReference type="InterPro" id="IPR043128">
    <property type="entry name" value="Rev_trsase/Diguanyl_cyclase"/>
</dbReference>
<feature type="transmembrane region" description="Helical" evidence="1">
    <location>
        <begin position="153"/>
        <end position="174"/>
    </location>
</feature>
<keyword evidence="1" id="KW-0812">Transmembrane</keyword>
<gene>
    <name evidence="2" type="ORF">K8I29_12745</name>
</gene>
<evidence type="ECO:0008006" key="4">
    <source>
        <dbReference type="Google" id="ProtNLM"/>
    </source>
</evidence>
<dbReference type="Proteomes" id="UP000705867">
    <property type="component" value="Unassembled WGS sequence"/>
</dbReference>
<proteinExistence type="predicted"/>
<dbReference type="SUPFAM" id="SSF55073">
    <property type="entry name" value="Nucleotide cyclase"/>
    <property type="match status" value="1"/>
</dbReference>
<accession>A0A953M1Q7</accession>
<sequence length="272" mass="29694">MKKRREKTVALRGEAPRIIIDIPNFYSVTHFAVFLLGGHPRPDALQCNFTATVFQVPLFSSTPRPAQQSALPVSVGPACYPAHGQTGTDIVKAADELLYSAKKSGKKGLLQQIKCRKGLLHNSFILFVYSRGEKTMRGEPKEKGVKNMKKGKAVLASIASVLVVAAFVSVPSYATDRNEKLVPSESQEVDECNTRFVAAPAKYYMDVSESQEVDTSGPRFIAAPAKYYMDVSQSQEVDISSPGFVAAPAKYYMDVSQSQEVDITICARTSGN</sequence>
<dbReference type="InterPro" id="IPR029787">
    <property type="entry name" value="Nucleotide_cyclase"/>
</dbReference>
<keyword evidence="1" id="KW-1133">Transmembrane helix</keyword>
<evidence type="ECO:0000313" key="3">
    <source>
        <dbReference type="Proteomes" id="UP000705867"/>
    </source>
</evidence>
<dbReference type="AlphaFoldDB" id="A0A953M1Q7"/>
<dbReference type="Gene3D" id="3.30.70.270">
    <property type="match status" value="1"/>
</dbReference>
<evidence type="ECO:0000313" key="2">
    <source>
        <dbReference type="EMBL" id="MBZ0157065.1"/>
    </source>
</evidence>
<reference evidence="2" key="1">
    <citation type="journal article" date="2021" name="bioRxiv">
        <title>Unraveling nitrogen, sulfur and carbon metabolic pathways and microbial community transcriptional responses to substrate deprivation and toxicity stresses in a bioreactor mimicking anoxic brackish coastal sediment conditions.</title>
        <authorList>
            <person name="Martins P.D."/>
            <person name="Echeveste M.J."/>
            <person name="Arshad A."/>
            <person name="Kurth J."/>
            <person name="Ouboter H."/>
            <person name="Jetten M.S.M."/>
            <person name="Welte C.U."/>
        </authorList>
    </citation>
    <scope>NUCLEOTIDE SEQUENCE</scope>
    <source>
        <strain evidence="2">MAG_39</strain>
    </source>
</reference>
<comment type="caution">
    <text evidence="2">The sequence shown here is derived from an EMBL/GenBank/DDBJ whole genome shotgun (WGS) entry which is preliminary data.</text>
</comment>
<protein>
    <recommendedName>
        <fullName evidence="4">Diguanylate cyclase</fullName>
    </recommendedName>
</protein>
<dbReference type="EMBL" id="JAIOIV010000101">
    <property type="protein sequence ID" value="MBZ0157065.1"/>
    <property type="molecule type" value="Genomic_DNA"/>
</dbReference>
<keyword evidence="1" id="KW-0472">Membrane</keyword>
<reference evidence="2" key="2">
    <citation type="submission" date="2021-08" db="EMBL/GenBank/DDBJ databases">
        <authorList>
            <person name="Dalcin Martins P."/>
        </authorList>
    </citation>
    <scope>NUCLEOTIDE SEQUENCE</scope>
    <source>
        <strain evidence="2">MAG_39</strain>
    </source>
</reference>
<organism evidence="2 3">
    <name type="scientific">Candidatus Nitrobium versatile</name>
    <dbReference type="NCBI Taxonomy" id="2884831"/>
    <lineage>
        <taxon>Bacteria</taxon>
        <taxon>Pseudomonadati</taxon>
        <taxon>Nitrospirota</taxon>
        <taxon>Nitrospiria</taxon>
        <taxon>Nitrospirales</taxon>
        <taxon>Nitrospiraceae</taxon>
        <taxon>Candidatus Nitrobium</taxon>
    </lineage>
</organism>
<name>A0A953M1Q7_9BACT</name>
<evidence type="ECO:0000256" key="1">
    <source>
        <dbReference type="SAM" id="Phobius"/>
    </source>
</evidence>